<proteinExistence type="inferred from homology"/>
<dbReference type="InterPro" id="IPR016153">
    <property type="entry name" value="Heat_shock_Hsp33_N"/>
</dbReference>
<dbReference type="GO" id="GO:0044183">
    <property type="term" value="F:protein folding chaperone"/>
    <property type="evidence" value="ECO:0007669"/>
    <property type="project" value="TreeGrafter"/>
</dbReference>
<evidence type="ECO:0000313" key="7">
    <source>
        <dbReference type="EMBL" id="AZP03834.1"/>
    </source>
</evidence>
<evidence type="ECO:0000256" key="1">
    <source>
        <dbReference type="ARBA" id="ARBA00022490"/>
    </source>
</evidence>
<comment type="PTM">
    <text evidence="6">Under oxidizing conditions two disulfide bonds are formed involving the reactive cysteines. Under reducing conditions zinc is bound to the reactive cysteines and the protein is inactive.</text>
</comment>
<dbReference type="SUPFAM" id="SSF64397">
    <property type="entry name" value="Hsp33 domain"/>
    <property type="match status" value="1"/>
</dbReference>
<keyword evidence="5 6" id="KW-0676">Redox-active center</keyword>
<feature type="disulfide bond" description="Redox-active" evidence="6">
    <location>
        <begin position="271"/>
        <end position="274"/>
    </location>
</feature>
<keyword evidence="8" id="KW-1185">Reference proteome</keyword>
<sequence length="294" mass="32043">MSDYLVKGMAYGGQFRVYAVDATNTVAEAQRRHDTWSASSAALGRAMIGSILIATTGLKDDQKMTVMINGNGLGGRIMVDANGKGDVKGYIVNPHVNLPLNSNGKLDVRGVVGTEGLLTVIKDLGLKEPFTGQVPLVSGELGEDFTYYMANSEQIPSAVGLSVLVDTDDSIKVAGGFMIQVLPDASEEAISSIEENLAEMPLVSRLMEKGVTPEEVLEKIIGKENIHFIEKMPVQFKCDCSHDRFKDGLAAVGKEELEEIIREDKGAEVICHFCGEKYYYSEEELTELLEEIQK</sequence>
<dbReference type="GO" id="GO:0042026">
    <property type="term" value="P:protein refolding"/>
    <property type="evidence" value="ECO:0007669"/>
    <property type="project" value="TreeGrafter"/>
</dbReference>
<dbReference type="KEGG" id="jeh:EJN90_03635"/>
<dbReference type="Pfam" id="PF01430">
    <property type="entry name" value="HSP33"/>
    <property type="match status" value="1"/>
</dbReference>
<evidence type="ECO:0000256" key="4">
    <source>
        <dbReference type="ARBA" id="ARBA00023186"/>
    </source>
</evidence>
<dbReference type="CDD" id="cd00498">
    <property type="entry name" value="Hsp33"/>
    <property type="match status" value="1"/>
</dbReference>
<gene>
    <name evidence="6 7" type="primary">hslO</name>
    <name evidence="7" type="ORF">EJN90_03635</name>
</gene>
<dbReference type="EMBL" id="CP034465">
    <property type="protein sequence ID" value="AZP03834.1"/>
    <property type="molecule type" value="Genomic_DNA"/>
</dbReference>
<keyword evidence="1 6" id="KW-0963">Cytoplasm</keyword>
<dbReference type="GO" id="GO:0051082">
    <property type="term" value="F:unfolded protein binding"/>
    <property type="evidence" value="ECO:0007669"/>
    <property type="project" value="UniProtKB-UniRule"/>
</dbReference>
<dbReference type="PANTHER" id="PTHR30111">
    <property type="entry name" value="33 KDA CHAPERONIN"/>
    <property type="match status" value="1"/>
</dbReference>
<dbReference type="PIRSF" id="PIRSF005261">
    <property type="entry name" value="Heat_shock_Hsp33"/>
    <property type="match status" value="1"/>
</dbReference>
<evidence type="ECO:0000256" key="5">
    <source>
        <dbReference type="ARBA" id="ARBA00023284"/>
    </source>
</evidence>
<organism evidence="7 8">
    <name type="scientific">Jeotgalibaca ciconiae</name>
    <dbReference type="NCBI Taxonomy" id="2496265"/>
    <lineage>
        <taxon>Bacteria</taxon>
        <taxon>Bacillati</taxon>
        <taxon>Bacillota</taxon>
        <taxon>Bacilli</taxon>
        <taxon>Lactobacillales</taxon>
        <taxon>Carnobacteriaceae</taxon>
        <taxon>Jeotgalibaca</taxon>
    </lineage>
</organism>
<dbReference type="InterPro" id="IPR000397">
    <property type="entry name" value="Heat_shock_Hsp33"/>
</dbReference>
<dbReference type="NCBIfam" id="NF001033">
    <property type="entry name" value="PRK00114.1"/>
    <property type="match status" value="1"/>
</dbReference>
<dbReference type="Gene3D" id="3.90.1280.10">
    <property type="entry name" value="HSP33 redox switch-like"/>
    <property type="match status" value="1"/>
</dbReference>
<feature type="disulfide bond" description="Redox-active" evidence="6">
    <location>
        <begin position="238"/>
        <end position="240"/>
    </location>
</feature>
<evidence type="ECO:0000313" key="8">
    <source>
        <dbReference type="Proteomes" id="UP000273326"/>
    </source>
</evidence>
<dbReference type="HAMAP" id="MF_00117">
    <property type="entry name" value="HslO"/>
    <property type="match status" value="1"/>
</dbReference>
<dbReference type="Gene3D" id="3.55.30.10">
    <property type="entry name" value="Hsp33 domain"/>
    <property type="match status" value="1"/>
</dbReference>
<dbReference type="Proteomes" id="UP000273326">
    <property type="component" value="Chromosome"/>
</dbReference>
<evidence type="ECO:0000256" key="2">
    <source>
        <dbReference type="ARBA" id="ARBA00022833"/>
    </source>
</evidence>
<dbReference type="OrthoDB" id="9776534at2"/>
<protein>
    <recommendedName>
        <fullName evidence="6">33 kDa chaperonin</fullName>
    </recommendedName>
    <alternativeName>
        <fullName evidence="6">Heat shock protein 33 homolog</fullName>
        <shortName evidence="6">HSP33</shortName>
    </alternativeName>
</protein>
<keyword evidence="3 6" id="KW-1015">Disulfide bond</keyword>
<comment type="subcellular location">
    <subcellularLocation>
        <location evidence="6">Cytoplasm</location>
    </subcellularLocation>
</comment>
<keyword evidence="4 6" id="KW-0143">Chaperone</keyword>
<dbReference type="RefSeq" id="WP_126108916.1">
    <property type="nucleotide sequence ID" value="NZ_CP034465.1"/>
</dbReference>
<dbReference type="GO" id="GO:0005737">
    <property type="term" value="C:cytoplasm"/>
    <property type="evidence" value="ECO:0007669"/>
    <property type="project" value="UniProtKB-SubCell"/>
</dbReference>
<dbReference type="PANTHER" id="PTHR30111:SF1">
    <property type="entry name" value="33 KDA CHAPERONIN"/>
    <property type="match status" value="1"/>
</dbReference>
<dbReference type="SUPFAM" id="SSF118352">
    <property type="entry name" value="HSP33 redox switch-like"/>
    <property type="match status" value="1"/>
</dbReference>
<name>A0A3Q9BJH8_9LACT</name>
<comment type="function">
    <text evidence="6">Redox regulated molecular chaperone. Protects both thermally unfolding and oxidatively damaged proteins from irreversible aggregation. Plays an important role in the bacterial defense system toward oxidative stress.</text>
</comment>
<dbReference type="InterPro" id="IPR016154">
    <property type="entry name" value="Heat_shock_Hsp33_C"/>
</dbReference>
<keyword evidence="2 6" id="KW-0862">Zinc</keyword>
<evidence type="ECO:0000256" key="6">
    <source>
        <dbReference type="HAMAP-Rule" id="MF_00117"/>
    </source>
</evidence>
<reference evidence="8" key="1">
    <citation type="submission" date="2018-12" db="EMBL/GenBank/DDBJ databases">
        <title>Complete genome sequencing of Jeotgalibaca sp. H21T32.</title>
        <authorList>
            <person name="Bae J.-W."/>
            <person name="Lee S.-Y."/>
        </authorList>
    </citation>
    <scope>NUCLEOTIDE SEQUENCE [LARGE SCALE GENOMIC DNA]</scope>
    <source>
        <strain evidence="8">H21T32</strain>
    </source>
</reference>
<accession>A0A3Q9BJH8</accession>
<dbReference type="AlphaFoldDB" id="A0A3Q9BJH8"/>
<comment type="similarity">
    <text evidence="6">Belongs to the HSP33 family.</text>
</comment>
<evidence type="ECO:0000256" key="3">
    <source>
        <dbReference type="ARBA" id="ARBA00023157"/>
    </source>
</evidence>